<dbReference type="EC" id="2.4.-.-" evidence="2"/>
<dbReference type="InterPro" id="IPR001173">
    <property type="entry name" value="Glyco_trans_2-like"/>
</dbReference>
<proteinExistence type="predicted"/>
<dbReference type="SUPFAM" id="SSF53448">
    <property type="entry name" value="Nucleotide-diphospho-sugar transferases"/>
    <property type="match status" value="1"/>
</dbReference>
<evidence type="ECO:0000259" key="1">
    <source>
        <dbReference type="Pfam" id="PF00535"/>
    </source>
</evidence>
<keyword evidence="2" id="KW-0328">Glycosyltransferase</keyword>
<protein>
    <submittedName>
        <fullName evidence="2">Glycosyltransferase family 2 protein</fullName>
        <ecNumber evidence="2">2.4.-.-</ecNumber>
    </submittedName>
</protein>
<evidence type="ECO:0000313" key="3">
    <source>
        <dbReference type="Proteomes" id="UP001246372"/>
    </source>
</evidence>
<dbReference type="InterPro" id="IPR029044">
    <property type="entry name" value="Nucleotide-diphossugar_trans"/>
</dbReference>
<dbReference type="Proteomes" id="UP001246372">
    <property type="component" value="Unassembled WGS sequence"/>
</dbReference>
<dbReference type="EMBL" id="JAVXZY010000008">
    <property type="protein sequence ID" value="MDT9001256.1"/>
    <property type="molecule type" value="Genomic_DNA"/>
</dbReference>
<dbReference type="PANTHER" id="PTHR43685">
    <property type="entry name" value="GLYCOSYLTRANSFERASE"/>
    <property type="match status" value="1"/>
</dbReference>
<keyword evidence="2" id="KW-0808">Transferase</keyword>
<comment type="caution">
    <text evidence="2">The sequence shown here is derived from an EMBL/GenBank/DDBJ whole genome shotgun (WGS) entry which is preliminary data.</text>
</comment>
<gene>
    <name evidence="2" type="ORF">RQP53_18400</name>
</gene>
<dbReference type="Gene3D" id="3.90.550.10">
    <property type="entry name" value="Spore Coat Polysaccharide Biosynthesis Protein SpsA, Chain A"/>
    <property type="match status" value="1"/>
</dbReference>
<feature type="domain" description="Glycosyltransferase 2-like" evidence="1">
    <location>
        <begin position="4"/>
        <end position="159"/>
    </location>
</feature>
<organism evidence="2 3">
    <name type="scientific">Roseateles aquae</name>
    <dbReference type="NCBI Taxonomy" id="3077235"/>
    <lineage>
        <taxon>Bacteria</taxon>
        <taxon>Pseudomonadati</taxon>
        <taxon>Pseudomonadota</taxon>
        <taxon>Betaproteobacteria</taxon>
        <taxon>Burkholderiales</taxon>
        <taxon>Sphaerotilaceae</taxon>
        <taxon>Roseateles</taxon>
    </lineage>
</organism>
<dbReference type="InterPro" id="IPR050834">
    <property type="entry name" value="Glycosyltransf_2"/>
</dbReference>
<name>A0ABU3PFC6_9BURK</name>
<keyword evidence="3" id="KW-1185">Reference proteome</keyword>
<reference evidence="2" key="1">
    <citation type="submission" date="2023-09" db="EMBL/GenBank/DDBJ databases">
        <title>Paucibacter sp. APW11 Genome sequencing and assembly.</title>
        <authorList>
            <person name="Kim I."/>
        </authorList>
    </citation>
    <scope>NUCLEOTIDE SEQUENCE</scope>
    <source>
        <strain evidence="2">APW11</strain>
    </source>
</reference>
<dbReference type="RefSeq" id="WP_315652137.1">
    <property type="nucleotide sequence ID" value="NZ_JAVXZY010000008.1"/>
</dbReference>
<dbReference type="PANTHER" id="PTHR43685:SF2">
    <property type="entry name" value="GLYCOSYLTRANSFERASE 2-LIKE DOMAIN-CONTAINING PROTEIN"/>
    <property type="match status" value="1"/>
</dbReference>
<dbReference type="CDD" id="cd06433">
    <property type="entry name" value="GT_2_WfgS_like"/>
    <property type="match status" value="1"/>
</dbReference>
<dbReference type="GO" id="GO:0016757">
    <property type="term" value="F:glycosyltransferase activity"/>
    <property type="evidence" value="ECO:0007669"/>
    <property type="project" value="UniProtKB-KW"/>
</dbReference>
<accession>A0ABU3PFC6</accession>
<dbReference type="Pfam" id="PF00535">
    <property type="entry name" value="Glycos_transf_2"/>
    <property type="match status" value="1"/>
</dbReference>
<evidence type="ECO:0000313" key="2">
    <source>
        <dbReference type="EMBL" id="MDT9001256.1"/>
    </source>
</evidence>
<sequence>MKISIITVSYNSAASIGDTLRSVASQSHPDIEHIVVDGGSTDGTQSLLRQEGRHLARWISEPDRGIYDAMNKGLAMATGDLIGFLNADDMFAEASTVTQIAKTAEDADVIYGDLVYVSANDTRQVVRMWRSGRFSRLQLKFGWMPPHPTFYVRRSVLEKVGRFDTALRIAADYDFMLRTLALPDLRVAGVSEVLVRMRTGGASNRSLKAMLRKSSEDLLVLRRSGVGGMATLLCKNLRKLPQFISR</sequence>